<keyword evidence="2" id="KW-1185">Reference proteome</keyword>
<reference evidence="1 2" key="1">
    <citation type="submission" date="2020-01" db="EMBL/GenBank/DDBJ databases">
        <title>Complete genome sequence of Chitinophaga sp. H33E-04 isolated from quinoa roots.</title>
        <authorList>
            <person name="Weon H.-Y."/>
            <person name="Lee S.A."/>
        </authorList>
    </citation>
    <scope>NUCLEOTIDE SEQUENCE [LARGE SCALE GENOMIC DNA]</scope>
    <source>
        <strain evidence="1 2">H33E-04</strain>
    </source>
</reference>
<proteinExistence type="predicted"/>
<protein>
    <submittedName>
        <fullName evidence="1">Uncharacterized protein</fullName>
    </submittedName>
</protein>
<dbReference type="EMBL" id="CP048113">
    <property type="protein sequence ID" value="QHS60175.1"/>
    <property type="molecule type" value="Genomic_DNA"/>
</dbReference>
<gene>
    <name evidence="1" type="ORF">GWR21_11360</name>
</gene>
<dbReference type="InterPro" id="IPR023296">
    <property type="entry name" value="Glyco_hydro_beta-prop_sf"/>
</dbReference>
<organism evidence="1 2">
    <name type="scientific">Chitinophaga agri</name>
    <dbReference type="NCBI Taxonomy" id="2703787"/>
    <lineage>
        <taxon>Bacteria</taxon>
        <taxon>Pseudomonadati</taxon>
        <taxon>Bacteroidota</taxon>
        <taxon>Chitinophagia</taxon>
        <taxon>Chitinophagales</taxon>
        <taxon>Chitinophagaceae</taxon>
        <taxon>Chitinophaga</taxon>
    </lineage>
</organism>
<evidence type="ECO:0000313" key="2">
    <source>
        <dbReference type="Proteomes" id="UP000476411"/>
    </source>
</evidence>
<accession>A0A6B9ZGE9</accession>
<dbReference type="RefSeq" id="WP_162331867.1">
    <property type="nucleotide sequence ID" value="NZ_CP048113.1"/>
</dbReference>
<dbReference type="Proteomes" id="UP000476411">
    <property type="component" value="Chromosome"/>
</dbReference>
<evidence type="ECO:0000313" key="1">
    <source>
        <dbReference type="EMBL" id="QHS60175.1"/>
    </source>
</evidence>
<sequence length="78" mass="8881">MPEKVAYAMRRSVHGRGSLCETNRPCIIDFKRQYLFVYHNGVLMGGSSHRRSVCMDHLSYGEDGEMKKVVMTDEGVGR</sequence>
<dbReference type="AlphaFoldDB" id="A0A6B9ZGE9"/>
<name>A0A6B9ZGE9_9BACT</name>
<dbReference type="Gene3D" id="2.115.10.20">
    <property type="entry name" value="Glycosyl hydrolase domain, family 43"/>
    <property type="match status" value="1"/>
</dbReference>
<dbReference type="KEGG" id="chih:GWR21_11360"/>